<sequence length="276" mass="30585">MLERPVVHTREATAGPAAAAAAAEEAPPPGKERNPEFAGSCSSKNKSSGTLKAPCKQTMATPTKSAEIKSKQRWNMASNDVMIKVVGDRFCLPYTTELFVKEKIQSPYSSHYDVFDSTGNTLLRVDGGARNLKRRRVMSDPAGFPVITIREQGNGKLQNPISWKQEWRIHEGESSDSNHFLFRVKRSSGSHFRDLDVYLGSRDDRGAGDFHVTRGIGFASLSCKVRRGNSIIAEVKHSCTWKSFMGRESFKIKVNAEVDYAFIVAVVVIMQGNKNI</sequence>
<comment type="caution">
    <text evidence="3">The sequence shown here is derived from an EMBL/GenBank/DDBJ whole genome shotgun (WGS) entry which is preliminary data.</text>
</comment>
<dbReference type="PANTHER" id="PTHR31087:SF17">
    <property type="entry name" value="PROTEIN LURP-ONE-RELATED 14-RELATED"/>
    <property type="match status" value="1"/>
</dbReference>
<dbReference type="SUPFAM" id="SSF54518">
    <property type="entry name" value="Tubby C-terminal domain-like"/>
    <property type="match status" value="1"/>
</dbReference>
<evidence type="ECO:0000313" key="3">
    <source>
        <dbReference type="EMBL" id="KAE8686342.1"/>
    </source>
</evidence>
<gene>
    <name evidence="3" type="ORF">F3Y22_tig00111069pilonHSYRG00099</name>
</gene>
<feature type="compositionally biased region" description="Basic and acidic residues" evidence="2">
    <location>
        <begin position="1"/>
        <end position="11"/>
    </location>
</feature>
<evidence type="ECO:0000256" key="2">
    <source>
        <dbReference type="SAM" id="MobiDB-lite"/>
    </source>
</evidence>
<name>A0A6A2Z5H8_HIBSY</name>
<dbReference type="AlphaFoldDB" id="A0A6A2Z5H8"/>
<dbReference type="Gene3D" id="2.40.160.200">
    <property type="entry name" value="LURP1-related"/>
    <property type="match status" value="1"/>
</dbReference>
<evidence type="ECO:0000256" key="1">
    <source>
        <dbReference type="ARBA" id="ARBA00005437"/>
    </source>
</evidence>
<dbReference type="InterPro" id="IPR007612">
    <property type="entry name" value="LOR"/>
</dbReference>
<dbReference type="Pfam" id="PF04525">
    <property type="entry name" value="LOR"/>
    <property type="match status" value="1"/>
</dbReference>
<protein>
    <submittedName>
        <fullName evidence="3">Uncharacterized protein</fullName>
    </submittedName>
</protein>
<feature type="compositionally biased region" description="Low complexity" evidence="2">
    <location>
        <begin position="12"/>
        <end position="25"/>
    </location>
</feature>
<accession>A0A6A2Z5H8</accession>
<reference evidence="3" key="1">
    <citation type="submission" date="2019-09" db="EMBL/GenBank/DDBJ databases">
        <title>Draft genome information of white flower Hibiscus syriacus.</title>
        <authorList>
            <person name="Kim Y.-M."/>
        </authorList>
    </citation>
    <scope>NUCLEOTIDE SEQUENCE [LARGE SCALE GENOMIC DNA]</scope>
    <source>
        <strain evidence="3">YM2019G1</strain>
    </source>
</reference>
<feature type="region of interest" description="Disordered" evidence="2">
    <location>
        <begin position="1"/>
        <end position="69"/>
    </location>
</feature>
<dbReference type="Proteomes" id="UP000436088">
    <property type="component" value="Unassembled WGS sequence"/>
</dbReference>
<dbReference type="InterPro" id="IPR038595">
    <property type="entry name" value="LOR_sf"/>
</dbReference>
<feature type="compositionally biased region" description="Polar residues" evidence="2">
    <location>
        <begin position="40"/>
        <end position="50"/>
    </location>
</feature>
<dbReference type="EMBL" id="VEPZ02001219">
    <property type="protein sequence ID" value="KAE8686342.1"/>
    <property type="molecule type" value="Genomic_DNA"/>
</dbReference>
<keyword evidence="4" id="KW-1185">Reference proteome</keyword>
<evidence type="ECO:0000313" key="4">
    <source>
        <dbReference type="Proteomes" id="UP000436088"/>
    </source>
</evidence>
<proteinExistence type="inferred from homology"/>
<dbReference type="PANTHER" id="PTHR31087">
    <property type="match status" value="1"/>
</dbReference>
<organism evidence="3 4">
    <name type="scientific">Hibiscus syriacus</name>
    <name type="common">Rose of Sharon</name>
    <dbReference type="NCBI Taxonomy" id="106335"/>
    <lineage>
        <taxon>Eukaryota</taxon>
        <taxon>Viridiplantae</taxon>
        <taxon>Streptophyta</taxon>
        <taxon>Embryophyta</taxon>
        <taxon>Tracheophyta</taxon>
        <taxon>Spermatophyta</taxon>
        <taxon>Magnoliopsida</taxon>
        <taxon>eudicotyledons</taxon>
        <taxon>Gunneridae</taxon>
        <taxon>Pentapetalae</taxon>
        <taxon>rosids</taxon>
        <taxon>malvids</taxon>
        <taxon>Malvales</taxon>
        <taxon>Malvaceae</taxon>
        <taxon>Malvoideae</taxon>
        <taxon>Hibiscus</taxon>
    </lineage>
</organism>
<comment type="similarity">
    <text evidence="1">Belongs to the LOR family.</text>
</comment>
<dbReference type="InterPro" id="IPR025659">
    <property type="entry name" value="Tubby-like_C"/>
</dbReference>